<dbReference type="EMBL" id="JAVRIC010000002">
    <property type="protein sequence ID" value="MDT0496039.1"/>
    <property type="molecule type" value="Genomic_DNA"/>
</dbReference>
<evidence type="ECO:0000313" key="2">
    <source>
        <dbReference type="EMBL" id="MDT0496039.1"/>
    </source>
</evidence>
<name>A0ABU2WDT2_9GAMM</name>
<sequence length="60" mass="6425">MNVRVNGKNYEIRHFTGEVTGTSKVKETRVSGSFSGGAHRNAPVSGSVSPTTVKHHKTNS</sequence>
<gene>
    <name evidence="2" type="ORF">RM530_01485</name>
</gene>
<feature type="region of interest" description="Disordered" evidence="1">
    <location>
        <begin position="30"/>
        <end position="60"/>
    </location>
</feature>
<comment type="caution">
    <text evidence="2">The sequence shown here is derived from an EMBL/GenBank/DDBJ whole genome shotgun (WGS) entry which is preliminary data.</text>
</comment>
<dbReference type="RefSeq" id="WP_311363434.1">
    <property type="nucleotide sequence ID" value="NZ_JAVRIC010000002.1"/>
</dbReference>
<evidence type="ECO:0000313" key="3">
    <source>
        <dbReference type="Proteomes" id="UP001254608"/>
    </source>
</evidence>
<reference evidence="2 3" key="1">
    <citation type="submission" date="2023-09" db="EMBL/GenBank/DDBJ databases">
        <authorList>
            <person name="Rey-Velasco X."/>
        </authorList>
    </citation>
    <scope>NUCLEOTIDE SEQUENCE [LARGE SCALE GENOMIC DNA]</scope>
    <source>
        <strain evidence="2 3">W345</strain>
    </source>
</reference>
<protein>
    <submittedName>
        <fullName evidence="2">Uncharacterized protein</fullName>
    </submittedName>
</protein>
<proteinExistence type="predicted"/>
<accession>A0ABU2WDT2</accession>
<keyword evidence="3" id="KW-1185">Reference proteome</keyword>
<organism evidence="2 3">
    <name type="scientific">Banduia mediterranea</name>
    <dbReference type="NCBI Taxonomy" id="3075609"/>
    <lineage>
        <taxon>Bacteria</taxon>
        <taxon>Pseudomonadati</taxon>
        <taxon>Pseudomonadota</taxon>
        <taxon>Gammaproteobacteria</taxon>
        <taxon>Nevskiales</taxon>
        <taxon>Algiphilaceae</taxon>
        <taxon>Banduia</taxon>
    </lineage>
</organism>
<dbReference type="Proteomes" id="UP001254608">
    <property type="component" value="Unassembled WGS sequence"/>
</dbReference>
<evidence type="ECO:0000256" key="1">
    <source>
        <dbReference type="SAM" id="MobiDB-lite"/>
    </source>
</evidence>